<keyword evidence="2" id="KW-1185">Reference proteome</keyword>
<comment type="caution">
    <text evidence="1">The sequence shown here is derived from an EMBL/GenBank/DDBJ whole genome shotgun (WGS) entry which is preliminary data.</text>
</comment>
<gene>
    <name evidence="1" type="ORF">MAQA_08437</name>
</gene>
<dbReference type="AlphaFoldDB" id="W7AU08"/>
<dbReference type="EMBL" id="AOCG01000009">
    <property type="protein sequence ID" value="EUJ18614.1"/>
    <property type="molecule type" value="Genomic_DNA"/>
</dbReference>
<organism evidence="1 2">
    <name type="scientific">Listeria aquatica FSL S10-1188</name>
    <dbReference type="NCBI Taxonomy" id="1265818"/>
    <lineage>
        <taxon>Bacteria</taxon>
        <taxon>Bacillati</taxon>
        <taxon>Bacillota</taxon>
        <taxon>Bacilli</taxon>
        <taxon>Bacillales</taxon>
        <taxon>Listeriaceae</taxon>
        <taxon>Listeria</taxon>
    </lineage>
</organism>
<accession>W7AU08</accession>
<evidence type="ECO:0000313" key="2">
    <source>
        <dbReference type="Proteomes" id="UP000019246"/>
    </source>
</evidence>
<feature type="non-terminal residue" evidence="1">
    <location>
        <position position="1"/>
    </location>
</feature>
<name>W7AU08_9LIST</name>
<dbReference type="Proteomes" id="UP000019246">
    <property type="component" value="Unassembled WGS sequence"/>
</dbReference>
<sequence length="30" mass="3610">NDYEKYIRDGSYDLNSKMSYEEIAKKLAHQ</sequence>
<evidence type="ECO:0000313" key="1">
    <source>
        <dbReference type="EMBL" id="EUJ18614.1"/>
    </source>
</evidence>
<proteinExistence type="predicted"/>
<protein>
    <submittedName>
        <fullName evidence="1">Uncharacterized protein</fullName>
    </submittedName>
</protein>
<reference evidence="1 2" key="1">
    <citation type="journal article" date="2014" name="Int. J. Syst. Evol. Microbiol.">
        <title>Listeria floridensis sp. nov., Listeria aquatica sp. nov., Listeria cornellensis sp. nov., Listeria riparia sp. nov. and Listeria grandensis sp. nov., from agricultural and natural environments.</title>
        <authorList>
            <person name="den Bakker H.C."/>
            <person name="Warchocki S."/>
            <person name="Wright E.M."/>
            <person name="Allred A.F."/>
            <person name="Ahlstrom C."/>
            <person name="Manuel C.S."/>
            <person name="Stasiewicz M.J."/>
            <person name="Burrell A."/>
            <person name="Roof S."/>
            <person name="Strawn L."/>
            <person name="Fortes E.D."/>
            <person name="Nightingale K.K."/>
            <person name="Kephart D."/>
            <person name="Wiedmann M."/>
        </authorList>
    </citation>
    <scope>NUCLEOTIDE SEQUENCE [LARGE SCALE GENOMIC DNA]</scope>
    <source>
        <strain evidence="1 2">FSL S10-1188</strain>
    </source>
</reference>